<name>A0ABY6TXH5_BIOOC</name>
<evidence type="ECO:0000259" key="1">
    <source>
        <dbReference type="Pfam" id="PF06985"/>
    </source>
</evidence>
<gene>
    <name evidence="2" type="ORF">CLO192961_LOCUS117801</name>
</gene>
<organism evidence="2 3">
    <name type="scientific">Bionectria ochroleuca</name>
    <name type="common">Gliocladium roseum</name>
    <dbReference type="NCBI Taxonomy" id="29856"/>
    <lineage>
        <taxon>Eukaryota</taxon>
        <taxon>Fungi</taxon>
        <taxon>Dikarya</taxon>
        <taxon>Ascomycota</taxon>
        <taxon>Pezizomycotina</taxon>
        <taxon>Sordariomycetes</taxon>
        <taxon>Hypocreomycetidae</taxon>
        <taxon>Hypocreales</taxon>
        <taxon>Bionectriaceae</taxon>
        <taxon>Clonostachys</taxon>
    </lineage>
</organism>
<reference evidence="2 3" key="1">
    <citation type="submission" date="2019-06" db="EMBL/GenBank/DDBJ databases">
        <authorList>
            <person name="Broberg M."/>
        </authorList>
    </citation>
    <scope>NUCLEOTIDE SEQUENCE [LARGE SCALE GENOMIC DNA]</scope>
</reference>
<sequence length="1217" mass="135510">MGFHIAWILSSLDHHMTATDFFDEIFRRHTTSSDIVYTLGRVGLHKVVAASIAHNTTSQNPAVDIVDTLVKDFPSIRAAFLVSADATAPRNGFARIGDVIVGRGSGTKAGVVYFDHQETTKQKRLFITSEPRPLPGAVSTATEDMWSQKCRNDWLWRLEHHGPTKIRPRSTACMGASGELNTDDAILEPALKYQLQGGSTLQRQPKALGGLIASSEQMLKDSALIDSLAASNNILCFETAAANMKSRQLMILSGIARCSGDEQQELSSNEVCQVVASYLTSLVYMIDATKLATESPIANSFRYEALDLDSPAFRLLQLEPGTGQIECHVFQAYLDDETNLIPYEALSYCWGSTRLARKVKVNGRDLFITENLYEALQHLRPEGEARILWIDAICIDQSNIRERGHQVRYMSRIYSGADRVVIWLGYVKIESEHTLSALREFEKRVPPRAWNGWHYDDPEWSKVWKDAQTYLLGGHGSDEIGRQSGLRFLMKQPWFTRVWILQEAAKAKKARIVCSGGWIRAESFALAPRLLRVMPNTRCQAIIDIMPGPSRRSSWWTQKQNLCTLLWKFRESQAHDPRDRVFALLDLASDMEVEKKITADYTKNEEAVVKDVLAYLFNDDPSPNGFIVREIADLQMRIPNLSCMALERMILRGAQIKQIQDFLQLQTETVWLSEAAASYAWCMDTTLADYLLNEPTFRHIAIGSVHETTVLESTVTVESFLDRRTNKLKATWHTIETARLQGVDLLARVVEENRDDIEITEAFLEEATRRGSDRFKLLLDRRGKDVKVSENIIKSAYSHDIDLLALVVKEGRNDIEITEALAEEAARRGSDILRLLLDTRGDQVKTTEGIISAAALGGSDTLKLLLDRRGNEVKVSRDVIRIAHEHDIDLLALVVEEGRNDIEITKALAEEAAQRGSDILRLLLDTRGDEVKINEAIVTQAAFGGSDTFKLLLDRRGNEIEITEAIIFAAASRGFNTLKVLLDTRGNEVVITEDIITAAVFGGSDTLKLLLDRRGNEIEITEAIFSAAAMEGSDTLKVLLDSHGNGIEITEATISAAASRGSDILKVLLDSCGNKVKITEAIVEKAAFGGSDTLKVLLDSCGNEVKITEAIVKKAAFGGSDTLKLLLDRRGNEIEITEAIISAAASRGSDTLKVLLNRYGNKIEISEAIVKAAARKGVDISKLLEKEPLVNRWLILWKTSGLPMVFNFISRILHKYS</sequence>
<keyword evidence="3" id="KW-1185">Reference proteome</keyword>
<dbReference type="PANTHER" id="PTHR24148:SF73">
    <property type="entry name" value="HET DOMAIN PROTEIN (AFU_ORTHOLOGUE AFUA_8G01020)"/>
    <property type="match status" value="1"/>
</dbReference>
<dbReference type="InterPro" id="IPR010730">
    <property type="entry name" value="HET"/>
</dbReference>
<proteinExistence type="predicted"/>
<protein>
    <recommendedName>
        <fullName evidence="1">Heterokaryon incompatibility domain-containing protein</fullName>
    </recommendedName>
</protein>
<dbReference type="Proteomes" id="UP000766486">
    <property type="component" value="Unassembled WGS sequence"/>
</dbReference>
<feature type="domain" description="Heterokaryon incompatibility" evidence="1">
    <location>
        <begin position="343"/>
        <end position="503"/>
    </location>
</feature>
<dbReference type="PANTHER" id="PTHR24148">
    <property type="entry name" value="ANKYRIN REPEAT DOMAIN-CONTAINING PROTEIN 39 HOMOLOG-RELATED"/>
    <property type="match status" value="1"/>
</dbReference>
<dbReference type="InterPro" id="IPR055530">
    <property type="entry name" value="DUF7104"/>
</dbReference>
<dbReference type="Gene3D" id="3.40.50.1580">
    <property type="entry name" value="Nucleoside phosphorylase domain"/>
    <property type="match status" value="1"/>
</dbReference>
<dbReference type="InterPro" id="IPR035994">
    <property type="entry name" value="Nucleoside_phosphorylase_sf"/>
</dbReference>
<dbReference type="Pfam" id="PF23397">
    <property type="entry name" value="DUF7104"/>
    <property type="match status" value="12"/>
</dbReference>
<evidence type="ECO:0000313" key="2">
    <source>
        <dbReference type="EMBL" id="VUC23445.1"/>
    </source>
</evidence>
<dbReference type="InterPro" id="IPR052895">
    <property type="entry name" value="HetReg/Transcr_Mod"/>
</dbReference>
<accession>A0ABY6TXH5</accession>
<dbReference type="InterPro" id="IPR036770">
    <property type="entry name" value="Ankyrin_rpt-contain_sf"/>
</dbReference>
<dbReference type="Pfam" id="PF06985">
    <property type="entry name" value="HET"/>
    <property type="match status" value="1"/>
</dbReference>
<dbReference type="SUPFAM" id="SSF48403">
    <property type="entry name" value="Ankyrin repeat"/>
    <property type="match status" value="1"/>
</dbReference>
<comment type="caution">
    <text evidence="2">The sequence shown here is derived from an EMBL/GenBank/DDBJ whole genome shotgun (WGS) entry which is preliminary data.</text>
</comment>
<evidence type="ECO:0000313" key="3">
    <source>
        <dbReference type="Proteomes" id="UP000766486"/>
    </source>
</evidence>
<dbReference type="EMBL" id="CABFNS010000707">
    <property type="protein sequence ID" value="VUC23445.1"/>
    <property type="molecule type" value="Genomic_DNA"/>
</dbReference>